<dbReference type="CDD" id="cd02440">
    <property type="entry name" value="AdoMet_MTases"/>
    <property type="match status" value="1"/>
</dbReference>
<name>A0A0G1GQZ4_9BACT</name>
<sequence>MTKPLRETVRIILETIPKPIKVLEVGSRQAKNQRRMANLRGFLPGCKYIGIDMQKGSGVDMVVNAEKLPFKDGEFDLVISLETFEHAEKPWKLAEEIQRVLSKDGVAIVSSIQNFPLHLHPSDYFRYTPYGMKSLFGQLKNNFVVTVSPPFMDEVKLNPRTVCFVGTRKNFKFLLADIKRNLISQKGRISVHKPIRHRFEDAMKYALRGLMEFGYREEIEFF</sequence>
<evidence type="ECO:0000313" key="3">
    <source>
        <dbReference type="Proteomes" id="UP000034097"/>
    </source>
</evidence>
<dbReference type="InterPro" id="IPR013216">
    <property type="entry name" value="Methyltransf_11"/>
</dbReference>
<dbReference type="SUPFAM" id="SSF53335">
    <property type="entry name" value="S-adenosyl-L-methionine-dependent methyltransferases"/>
    <property type="match status" value="1"/>
</dbReference>
<keyword evidence="2" id="KW-0489">Methyltransferase</keyword>
<accession>A0A0G1GQZ4</accession>
<evidence type="ECO:0000259" key="1">
    <source>
        <dbReference type="Pfam" id="PF08241"/>
    </source>
</evidence>
<feature type="domain" description="Methyltransferase type 11" evidence="1">
    <location>
        <begin position="59"/>
        <end position="108"/>
    </location>
</feature>
<organism evidence="2 3">
    <name type="scientific">Candidatus Collierbacteria bacterium GW2011_GWF1_44_12</name>
    <dbReference type="NCBI Taxonomy" id="1618402"/>
    <lineage>
        <taxon>Bacteria</taxon>
        <taxon>Candidatus Collieribacteriota</taxon>
    </lineage>
</organism>
<keyword evidence="2" id="KW-0808">Transferase</keyword>
<dbReference type="Proteomes" id="UP000034097">
    <property type="component" value="Unassembled WGS sequence"/>
</dbReference>
<comment type="caution">
    <text evidence="2">The sequence shown here is derived from an EMBL/GenBank/DDBJ whole genome shotgun (WGS) entry which is preliminary data.</text>
</comment>
<protein>
    <submittedName>
        <fullName evidence="2">Methyltransferase type 11</fullName>
    </submittedName>
</protein>
<dbReference type="InterPro" id="IPR029063">
    <property type="entry name" value="SAM-dependent_MTases_sf"/>
</dbReference>
<dbReference type="Gene3D" id="3.40.50.150">
    <property type="entry name" value="Vaccinia Virus protein VP39"/>
    <property type="match status" value="1"/>
</dbReference>
<dbReference type="Pfam" id="PF08241">
    <property type="entry name" value="Methyltransf_11"/>
    <property type="match status" value="1"/>
</dbReference>
<dbReference type="GO" id="GO:0032259">
    <property type="term" value="P:methylation"/>
    <property type="evidence" value="ECO:0007669"/>
    <property type="project" value="UniProtKB-KW"/>
</dbReference>
<dbReference type="AlphaFoldDB" id="A0A0G1GQZ4"/>
<dbReference type="GO" id="GO:0008757">
    <property type="term" value="F:S-adenosylmethionine-dependent methyltransferase activity"/>
    <property type="evidence" value="ECO:0007669"/>
    <property type="project" value="InterPro"/>
</dbReference>
<reference evidence="2 3" key="1">
    <citation type="journal article" date="2015" name="Nature">
        <title>rRNA introns, odd ribosomes, and small enigmatic genomes across a large radiation of phyla.</title>
        <authorList>
            <person name="Brown C.T."/>
            <person name="Hug L.A."/>
            <person name="Thomas B.C."/>
            <person name="Sharon I."/>
            <person name="Castelle C.J."/>
            <person name="Singh A."/>
            <person name="Wilkins M.J."/>
            <person name="Williams K.H."/>
            <person name="Banfield J.F."/>
        </authorList>
    </citation>
    <scope>NUCLEOTIDE SEQUENCE [LARGE SCALE GENOMIC DNA]</scope>
</reference>
<dbReference type="EMBL" id="LCHQ01000040">
    <property type="protein sequence ID" value="KKT36980.1"/>
    <property type="molecule type" value="Genomic_DNA"/>
</dbReference>
<proteinExistence type="predicted"/>
<gene>
    <name evidence="2" type="ORF">UW26_C0040G0005</name>
</gene>
<evidence type="ECO:0000313" key="2">
    <source>
        <dbReference type="EMBL" id="KKT36980.1"/>
    </source>
</evidence>